<feature type="transmembrane region" description="Helical" evidence="7">
    <location>
        <begin position="223"/>
        <end position="244"/>
    </location>
</feature>
<dbReference type="SUPFAM" id="SSF118215">
    <property type="entry name" value="Proton glutamate symport protein"/>
    <property type="match status" value="1"/>
</dbReference>
<reference evidence="9" key="1">
    <citation type="submission" date="2021-01" db="EMBL/GenBank/DDBJ databases">
        <authorList>
            <person name="Corre E."/>
            <person name="Pelletier E."/>
            <person name="Niang G."/>
            <person name="Scheremetjew M."/>
            <person name="Finn R."/>
            <person name="Kale V."/>
            <person name="Holt S."/>
            <person name="Cochrane G."/>
            <person name="Meng A."/>
            <person name="Brown T."/>
            <person name="Cohen L."/>
        </authorList>
    </citation>
    <scope>NUCLEOTIDE SEQUENCE</scope>
    <source>
        <strain evidence="9">379</strain>
    </source>
</reference>
<protein>
    <recommendedName>
        <fullName evidence="7">Amino acid transporter</fullName>
    </recommendedName>
</protein>
<evidence type="ECO:0000256" key="8">
    <source>
        <dbReference type="SAM" id="MobiDB-lite"/>
    </source>
</evidence>
<feature type="transmembrane region" description="Helical" evidence="7">
    <location>
        <begin position="152"/>
        <end position="173"/>
    </location>
</feature>
<evidence type="ECO:0000256" key="3">
    <source>
        <dbReference type="ARBA" id="ARBA00022475"/>
    </source>
</evidence>
<proteinExistence type="inferred from homology"/>
<feature type="transmembrane region" description="Helical" evidence="7">
    <location>
        <begin position="299"/>
        <end position="325"/>
    </location>
</feature>
<accession>A0A7S3RRM8</accession>
<keyword evidence="7" id="KW-0769">Symport</keyword>
<gene>
    <name evidence="9" type="ORF">EHUX00137_LOCUS6767</name>
</gene>
<evidence type="ECO:0000313" key="9">
    <source>
        <dbReference type="EMBL" id="CAE0532949.1"/>
    </source>
</evidence>
<comment type="similarity">
    <text evidence="7">Belongs to the dicarboxylate/amino acid:cation symporter (DAACS) (TC 2.A.23) family.</text>
</comment>
<evidence type="ECO:0000256" key="1">
    <source>
        <dbReference type="ARBA" id="ARBA00004651"/>
    </source>
</evidence>
<dbReference type="GO" id="GO:0015293">
    <property type="term" value="F:symporter activity"/>
    <property type="evidence" value="ECO:0007669"/>
    <property type="project" value="UniProtKB-UniRule"/>
</dbReference>
<dbReference type="PANTHER" id="PTHR42865">
    <property type="entry name" value="PROTON/GLUTAMATE-ASPARTATE SYMPORTER"/>
    <property type="match status" value="1"/>
</dbReference>
<dbReference type="EMBL" id="HBIR01009640">
    <property type="protein sequence ID" value="CAE0532949.1"/>
    <property type="molecule type" value="Transcribed_RNA"/>
</dbReference>
<evidence type="ECO:0000256" key="6">
    <source>
        <dbReference type="ARBA" id="ARBA00023136"/>
    </source>
</evidence>
<dbReference type="InterPro" id="IPR036458">
    <property type="entry name" value="Na:dicarbo_symporter_sf"/>
</dbReference>
<feature type="region of interest" description="Disordered" evidence="8">
    <location>
        <begin position="380"/>
        <end position="427"/>
    </location>
</feature>
<dbReference type="PRINTS" id="PR00173">
    <property type="entry name" value="EDTRNSPORT"/>
</dbReference>
<keyword evidence="2 7" id="KW-0813">Transport</keyword>
<comment type="subcellular location">
    <subcellularLocation>
        <location evidence="1">Cell membrane</location>
        <topology evidence="1">Multi-pass membrane protein</topology>
    </subcellularLocation>
    <subcellularLocation>
        <location evidence="7">Membrane</location>
        <topology evidence="7">Multi-pass membrane protein</topology>
    </subcellularLocation>
</comment>
<dbReference type="AlphaFoldDB" id="A0A7S3RRM8"/>
<dbReference type="GO" id="GO:0005886">
    <property type="term" value="C:plasma membrane"/>
    <property type="evidence" value="ECO:0007669"/>
    <property type="project" value="UniProtKB-SubCell"/>
</dbReference>
<feature type="transmembrane region" description="Helical" evidence="7">
    <location>
        <begin position="30"/>
        <end position="56"/>
    </location>
</feature>
<dbReference type="Pfam" id="PF00375">
    <property type="entry name" value="SDF"/>
    <property type="match status" value="1"/>
</dbReference>
<feature type="transmembrane region" description="Helical" evidence="7">
    <location>
        <begin position="256"/>
        <end position="279"/>
    </location>
</feature>
<evidence type="ECO:0000256" key="2">
    <source>
        <dbReference type="ARBA" id="ARBA00022448"/>
    </source>
</evidence>
<dbReference type="Gene3D" id="1.10.3860.10">
    <property type="entry name" value="Sodium:dicarboxylate symporter"/>
    <property type="match status" value="1"/>
</dbReference>
<evidence type="ECO:0000256" key="7">
    <source>
        <dbReference type="RuleBase" id="RU361216"/>
    </source>
</evidence>
<sequence length="427" mass="45372">MPTCLPRPAVFINVVLSTVDMLKLGKAGKVVSYTVGFYMFTTLVAALVGVFTVICYKGFFIDVSSDIGVAEESVLEQVSLSDTIYDGVFIKLISTNIFADFVNSNFASIIFFAVVFAFAVQKATTHLHLTNQTTASHVVDLFRELEQVLLEMINWILTITPIAVFSLVANAVGKQDDPATAFANVGFLLAATATGFAIHFLLVYCLLILVVTKSNPFSYYKHLVPAQLMAFASASSAATIPVTLKSAIASGQVAPFIGGFVIPLGATLNMDGGGIYFPLATIFLAVTSGLEDQITVASYVMLVIIATIGSAGTAPVPSASLVLIITAYNTIFNTTGTPETFSFILAIDWLLDRGRTILNITGDATVARIVSHLMASEEDADDDSAEAEVKRTSAARFSRLTNPEGASMRKSKFRGGQGGPSSGGEML</sequence>
<dbReference type="PANTHER" id="PTHR42865:SF7">
    <property type="entry name" value="PROTON_GLUTAMATE-ASPARTATE SYMPORTER"/>
    <property type="match status" value="1"/>
</dbReference>
<keyword evidence="3" id="KW-1003">Cell membrane</keyword>
<name>A0A7S3RRM8_EMIHU</name>
<feature type="compositionally biased region" description="Gly residues" evidence="8">
    <location>
        <begin position="415"/>
        <end position="427"/>
    </location>
</feature>
<keyword evidence="4 7" id="KW-0812">Transmembrane</keyword>
<feature type="transmembrane region" description="Helical" evidence="7">
    <location>
        <begin position="101"/>
        <end position="120"/>
    </location>
</feature>
<organism evidence="9">
    <name type="scientific">Emiliania huxleyi</name>
    <name type="common">Coccolithophore</name>
    <name type="synonym">Pontosphaera huxleyi</name>
    <dbReference type="NCBI Taxonomy" id="2903"/>
    <lineage>
        <taxon>Eukaryota</taxon>
        <taxon>Haptista</taxon>
        <taxon>Haptophyta</taxon>
        <taxon>Prymnesiophyceae</taxon>
        <taxon>Isochrysidales</taxon>
        <taxon>Noelaerhabdaceae</taxon>
        <taxon>Emiliania</taxon>
    </lineage>
</organism>
<feature type="transmembrane region" description="Helical" evidence="7">
    <location>
        <begin position="185"/>
        <end position="211"/>
    </location>
</feature>
<keyword evidence="6 7" id="KW-0472">Membrane</keyword>
<evidence type="ECO:0000256" key="5">
    <source>
        <dbReference type="ARBA" id="ARBA00022989"/>
    </source>
</evidence>
<keyword evidence="5 7" id="KW-1133">Transmembrane helix</keyword>
<dbReference type="InterPro" id="IPR001991">
    <property type="entry name" value="Na-dicarboxylate_symporter"/>
</dbReference>
<evidence type="ECO:0000256" key="4">
    <source>
        <dbReference type="ARBA" id="ARBA00022692"/>
    </source>
</evidence>